<reference evidence="1" key="1">
    <citation type="submission" date="2020-03" db="EMBL/GenBank/DDBJ databases">
        <title>The deep terrestrial virosphere.</title>
        <authorList>
            <person name="Holmfeldt K."/>
            <person name="Nilsson E."/>
            <person name="Simone D."/>
            <person name="Lopez-Fernandez M."/>
            <person name="Wu X."/>
            <person name="de Brujin I."/>
            <person name="Lundin D."/>
            <person name="Andersson A."/>
            <person name="Bertilsson S."/>
            <person name="Dopson M."/>
        </authorList>
    </citation>
    <scope>NUCLEOTIDE SEQUENCE</scope>
    <source>
        <strain evidence="1">MM415A03078</strain>
    </source>
</reference>
<proteinExistence type="predicted"/>
<dbReference type="AlphaFoldDB" id="A0A6M3JP59"/>
<protein>
    <submittedName>
        <fullName evidence="1">Uncharacterized protein</fullName>
    </submittedName>
</protein>
<evidence type="ECO:0000313" key="1">
    <source>
        <dbReference type="EMBL" id="QJA71723.1"/>
    </source>
</evidence>
<sequence length="97" mass="11394">MKCTHIYICHDYEIIETVKHCKNCLPNETYNKPHMYIDFKCQCSECKSKMTSGTWVLGSTEKDIIEYMKLTNLKYDLKKGITVGYAEINMQEQIRGE</sequence>
<gene>
    <name evidence="1" type="ORF">MM415A03078_0001</name>
</gene>
<dbReference type="EMBL" id="MT141895">
    <property type="protein sequence ID" value="QJA71723.1"/>
    <property type="molecule type" value="Genomic_DNA"/>
</dbReference>
<organism evidence="1">
    <name type="scientific">viral metagenome</name>
    <dbReference type="NCBI Taxonomy" id="1070528"/>
    <lineage>
        <taxon>unclassified sequences</taxon>
        <taxon>metagenomes</taxon>
        <taxon>organismal metagenomes</taxon>
    </lineage>
</organism>
<name>A0A6M3JP59_9ZZZZ</name>
<accession>A0A6M3JP59</accession>